<protein>
    <submittedName>
        <fullName evidence="1">Uncharacterized protein</fullName>
    </submittedName>
</protein>
<dbReference type="EMBL" id="AMZH03014154">
    <property type="protein sequence ID" value="RRT48111.1"/>
    <property type="molecule type" value="Genomic_DNA"/>
</dbReference>
<proteinExistence type="predicted"/>
<sequence>MFAVPVLSFRPHRVGSFEESPLSDLEKDLCPSGVERDIGWSRNSLLTSLHPPPQEPRGWAPRGLSPRVLMILTFLRHQSLDDNVLVGPLQHFWYSRGGCSTSDQKRQEGLIPIMKAWMTNDGCTSGMALTSSMLDLGCHFDAGLSSDLVELFLQDKTFAQVVGPQGGPPTIKLVLFRRVKSGISSHTLELLLF</sequence>
<organism evidence="1 2">
    <name type="scientific">Ensete ventricosum</name>
    <name type="common">Abyssinian banana</name>
    <name type="synonym">Musa ensete</name>
    <dbReference type="NCBI Taxonomy" id="4639"/>
    <lineage>
        <taxon>Eukaryota</taxon>
        <taxon>Viridiplantae</taxon>
        <taxon>Streptophyta</taxon>
        <taxon>Embryophyta</taxon>
        <taxon>Tracheophyta</taxon>
        <taxon>Spermatophyta</taxon>
        <taxon>Magnoliopsida</taxon>
        <taxon>Liliopsida</taxon>
        <taxon>Zingiberales</taxon>
        <taxon>Musaceae</taxon>
        <taxon>Ensete</taxon>
    </lineage>
</organism>
<gene>
    <name evidence="1" type="ORF">B296_00043883</name>
</gene>
<evidence type="ECO:0000313" key="2">
    <source>
        <dbReference type="Proteomes" id="UP000287651"/>
    </source>
</evidence>
<name>A0A426Y8Q5_ENSVE</name>
<reference evidence="1 2" key="1">
    <citation type="journal article" date="2014" name="Agronomy (Basel)">
        <title>A Draft Genome Sequence for Ensete ventricosum, the Drought-Tolerant Tree Against Hunger.</title>
        <authorList>
            <person name="Harrison J."/>
            <person name="Moore K.A."/>
            <person name="Paszkiewicz K."/>
            <person name="Jones T."/>
            <person name="Grant M."/>
            <person name="Ambacheew D."/>
            <person name="Muzemil S."/>
            <person name="Studholme D.J."/>
        </authorList>
    </citation>
    <scope>NUCLEOTIDE SEQUENCE [LARGE SCALE GENOMIC DNA]</scope>
</reference>
<dbReference type="Proteomes" id="UP000287651">
    <property type="component" value="Unassembled WGS sequence"/>
</dbReference>
<accession>A0A426Y8Q5</accession>
<comment type="caution">
    <text evidence="1">The sequence shown here is derived from an EMBL/GenBank/DDBJ whole genome shotgun (WGS) entry which is preliminary data.</text>
</comment>
<evidence type="ECO:0000313" key="1">
    <source>
        <dbReference type="EMBL" id="RRT48111.1"/>
    </source>
</evidence>
<dbReference type="AlphaFoldDB" id="A0A426Y8Q5"/>